<geneLocation type="plasmid" evidence="2 3">
    <name>pRgalR602c</name>
</geneLocation>
<keyword evidence="1" id="KW-0812">Transmembrane</keyword>
<dbReference type="HOGENOM" id="CLU_2901085_0_0_5"/>
<dbReference type="RefSeq" id="WP_040114575.1">
    <property type="nucleotide sequence ID" value="NZ_CP006880.1"/>
</dbReference>
<accession>A0A0B4XCB4</accession>
<evidence type="ECO:0000313" key="2">
    <source>
        <dbReference type="EMBL" id="AJD44152.1"/>
    </source>
</evidence>
<reference evidence="2 3" key="1">
    <citation type="submission" date="2013-11" db="EMBL/GenBank/DDBJ databases">
        <title>Complete genome sequence of Rhizobium gallicum bv. gallicum R602.</title>
        <authorList>
            <person name="Bustos P."/>
            <person name="Santamaria R.I."/>
            <person name="Lozano L."/>
            <person name="Acosta J.L."/>
            <person name="Ormeno-Orrillo E."/>
            <person name="Rogel M.A."/>
            <person name="Romero D."/>
            <person name="Cevallos M.A."/>
            <person name="Martinez-Romero E."/>
            <person name="Gonzalez V."/>
        </authorList>
    </citation>
    <scope>NUCLEOTIDE SEQUENCE [LARGE SCALE GENOMIC DNA]</scope>
    <source>
        <strain evidence="2 3">R602</strain>
        <plasmid evidence="2 3">pRgalR602c</plasmid>
    </source>
</reference>
<dbReference type="AlphaFoldDB" id="A0A0B4XCB4"/>
<keyword evidence="3" id="KW-1185">Reference proteome</keyword>
<dbReference type="Proteomes" id="UP000031368">
    <property type="component" value="Plasmid pRgalR602c"/>
</dbReference>
<keyword evidence="1" id="KW-0472">Membrane</keyword>
<feature type="transmembrane region" description="Helical" evidence="1">
    <location>
        <begin position="21"/>
        <end position="42"/>
    </location>
</feature>
<organism evidence="2 3">
    <name type="scientific">Rhizobium gallicum bv. gallicum R602sp</name>
    <dbReference type="NCBI Taxonomy" id="1041138"/>
    <lineage>
        <taxon>Bacteria</taxon>
        <taxon>Pseudomonadati</taxon>
        <taxon>Pseudomonadota</taxon>
        <taxon>Alphaproteobacteria</taxon>
        <taxon>Hyphomicrobiales</taxon>
        <taxon>Rhizobiaceae</taxon>
        <taxon>Rhizobium/Agrobacterium group</taxon>
        <taxon>Rhizobium</taxon>
    </lineage>
</organism>
<keyword evidence="2" id="KW-0614">Plasmid</keyword>
<proteinExistence type="predicted"/>
<keyword evidence="1" id="KW-1133">Transmembrane helix</keyword>
<sequence>MQDDRRIFINSETDHKANEGFAKFGGTLFGVVMTIAVIDYGLTTAWNWTVSTCDWLLAQLPF</sequence>
<name>A0A0B4XCB4_9HYPH</name>
<dbReference type="EMBL" id="CP006880">
    <property type="protein sequence ID" value="AJD44152.1"/>
    <property type="molecule type" value="Genomic_DNA"/>
</dbReference>
<evidence type="ECO:0000256" key="1">
    <source>
        <dbReference type="SAM" id="Phobius"/>
    </source>
</evidence>
<protein>
    <submittedName>
        <fullName evidence="2">Uncharacterized protein</fullName>
    </submittedName>
</protein>
<evidence type="ECO:0000313" key="3">
    <source>
        <dbReference type="Proteomes" id="UP000031368"/>
    </source>
</evidence>
<gene>
    <name evidence="2" type="ORF">RGR602_PC00105</name>
</gene>
<dbReference type="KEGG" id="rga:RGR602_PC00105"/>